<feature type="transmembrane region" description="Helical" evidence="1">
    <location>
        <begin position="21"/>
        <end position="43"/>
    </location>
</feature>
<dbReference type="EMBL" id="JABBGM010000007">
    <property type="protein sequence ID" value="NML95114.1"/>
    <property type="molecule type" value="Genomic_DNA"/>
</dbReference>
<keyword evidence="3" id="KW-1185">Reference proteome</keyword>
<keyword evidence="1" id="KW-0472">Membrane</keyword>
<dbReference type="Proteomes" id="UP000583556">
    <property type="component" value="Unassembled WGS sequence"/>
</dbReference>
<proteinExistence type="predicted"/>
<protein>
    <recommendedName>
        <fullName evidence="4">Transmembrane protein</fullName>
    </recommendedName>
</protein>
<gene>
    <name evidence="2" type="ORF">HHL27_15680</name>
</gene>
<sequence length="107" mass="11301">MSVTVPARLYVGRHLANGLRLVGWLAVNALVALGAIASGVLALGNFCLGDAMAQLGNLAMRFAAAPAEARHSFTVLLSLTWSWGFCAAAFFRRGTIARAWERGRGAV</sequence>
<dbReference type="AlphaFoldDB" id="A0A7Y0BRC6"/>
<evidence type="ECO:0000313" key="2">
    <source>
        <dbReference type="EMBL" id="NML95114.1"/>
    </source>
</evidence>
<name>A0A7Y0BRC6_9SPHN</name>
<keyword evidence="1" id="KW-1133">Transmembrane helix</keyword>
<accession>A0A7Y0BRC6</accession>
<evidence type="ECO:0008006" key="4">
    <source>
        <dbReference type="Google" id="ProtNLM"/>
    </source>
</evidence>
<evidence type="ECO:0000313" key="3">
    <source>
        <dbReference type="Proteomes" id="UP000583556"/>
    </source>
</evidence>
<feature type="transmembrane region" description="Helical" evidence="1">
    <location>
        <begin position="71"/>
        <end position="91"/>
    </location>
</feature>
<organism evidence="2 3">
    <name type="scientific">Novosphingobium olei</name>
    <dbReference type="NCBI Taxonomy" id="2728851"/>
    <lineage>
        <taxon>Bacteria</taxon>
        <taxon>Pseudomonadati</taxon>
        <taxon>Pseudomonadota</taxon>
        <taxon>Alphaproteobacteria</taxon>
        <taxon>Sphingomonadales</taxon>
        <taxon>Sphingomonadaceae</taxon>
        <taxon>Novosphingobium</taxon>
    </lineage>
</organism>
<comment type="caution">
    <text evidence="2">The sequence shown here is derived from an EMBL/GenBank/DDBJ whole genome shotgun (WGS) entry which is preliminary data.</text>
</comment>
<dbReference type="RefSeq" id="WP_169494327.1">
    <property type="nucleotide sequence ID" value="NZ_JABBGM010000007.1"/>
</dbReference>
<evidence type="ECO:0000256" key="1">
    <source>
        <dbReference type="SAM" id="Phobius"/>
    </source>
</evidence>
<keyword evidence="1" id="KW-0812">Transmembrane</keyword>
<reference evidence="2 3" key="1">
    <citation type="submission" date="2020-04" db="EMBL/GenBank/DDBJ databases">
        <title>Novosphingobium sp. TW-4 isolated from soil.</title>
        <authorList>
            <person name="Dahal R.H."/>
            <person name="Chaudhary D.K."/>
        </authorList>
    </citation>
    <scope>NUCLEOTIDE SEQUENCE [LARGE SCALE GENOMIC DNA]</scope>
    <source>
        <strain evidence="2 3">TW-4</strain>
    </source>
</reference>